<gene>
    <name evidence="2" type="ORF">AU14_01685</name>
</gene>
<organism evidence="2 3">
    <name type="scientific">Marinobacter similis</name>
    <dbReference type="NCBI Taxonomy" id="1420916"/>
    <lineage>
        <taxon>Bacteria</taxon>
        <taxon>Pseudomonadati</taxon>
        <taxon>Pseudomonadota</taxon>
        <taxon>Gammaproteobacteria</taxon>
        <taxon>Pseudomonadales</taxon>
        <taxon>Marinobacteraceae</taxon>
        <taxon>Marinobacter</taxon>
    </lineage>
</organism>
<dbReference type="InterPro" id="IPR029058">
    <property type="entry name" value="AB_hydrolase_fold"/>
</dbReference>
<dbReference type="EMBL" id="CP007151">
    <property type="protein sequence ID" value="AHI29935.1"/>
    <property type="molecule type" value="Genomic_DNA"/>
</dbReference>
<keyword evidence="1" id="KW-0812">Transmembrane</keyword>
<dbReference type="HOGENOM" id="CLU_975936_0_0_6"/>
<dbReference type="STRING" id="1420916.AU14_01685"/>
<feature type="transmembrane region" description="Helical" evidence="1">
    <location>
        <begin position="234"/>
        <end position="253"/>
    </location>
</feature>
<dbReference type="Proteomes" id="UP000061489">
    <property type="component" value="Chromosome"/>
</dbReference>
<evidence type="ECO:0000313" key="2">
    <source>
        <dbReference type="EMBL" id="AHI29935.1"/>
    </source>
</evidence>
<keyword evidence="3" id="KW-1185">Reference proteome</keyword>
<sequence>MGHSRGGNAVAKAVSYNRDFAINNRNNGEESFTRIHDIRGVFSLAPTDFDQEAPTNTAWVTLSPYCDGDVANPHGIYMYDNLRYNPDNVDGAQFMITSIGANHNYYNSFWFNDDATLNGFDPYCSEASPIEGRYAREDQERHGEFLIASFLRLFVGGETQFAGYWGGKERLPESACPIGVETCDELIHLSFQQPKDSIIVVDDTLDASSLEQNNLENANSSGATDVLFWCSPSFGGGWIVETILPMAIWIVAFRPRRFLGRPRFRLGIWVLRLTFLLCSQKRGWM</sequence>
<name>W5YLN5_9GAMM</name>
<reference evidence="2 3" key="1">
    <citation type="journal article" date="2014" name="Genome Announc.">
        <title>Draft Genome Sequences of Marinobacter similis A3d10T and Marinobacter salarius R9SW1T.</title>
        <authorList>
            <person name="Ivanova E.P."/>
            <person name="Ng H.J."/>
            <person name="Webb H.K."/>
            <person name="Feng G."/>
            <person name="Oshima K."/>
            <person name="Hattori M."/>
            <person name="Ohkuma M."/>
            <person name="Sergeev A.F."/>
            <person name="Mikhailov V.V."/>
            <person name="Crawford R.J."/>
            <person name="Sawabe T."/>
        </authorList>
    </citation>
    <scope>NUCLEOTIDE SEQUENCE [LARGE SCALE GENOMIC DNA]</scope>
    <source>
        <strain evidence="2 3">A3d10</strain>
    </source>
</reference>
<evidence type="ECO:0000256" key="1">
    <source>
        <dbReference type="SAM" id="Phobius"/>
    </source>
</evidence>
<dbReference type="AlphaFoldDB" id="W5YLN5"/>
<evidence type="ECO:0000313" key="3">
    <source>
        <dbReference type="Proteomes" id="UP000061489"/>
    </source>
</evidence>
<dbReference type="Gene3D" id="3.40.50.1820">
    <property type="entry name" value="alpha/beta hydrolase"/>
    <property type="match status" value="1"/>
</dbReference>
<keyword evidence="1" id="KW-1133">Transmembrane helix</keyword>
<dbReference type="KEGG" id="msx:AU14_01685"/>
<keyword evidence="1" id="KW-0472">Membrane</keyword>
<protein>
    <submittedName>
        <fullName evidence="2">Uncharacterized protein</fullName>
    </submittedName>
</protein>
<proteinExistence type="predicted"/>
<accession>W5YLN5</accession>